<comment type="similarity">
    <text evidence="4">Belongs to the eukaryotic ribosomal protein eL31 family.</text>
</comment>
<keyword evidence="23" id="KW-0275">Fatty acid biosynthesis</keyword>
<evidence type="ECO:0000256" key="3">
    <source>
        <dbReference type="ARBA" id="ARBA00006105"/>
    </source>
</evidence>
<dbReference type="Gene3D" id="2.70.160.11">
    <property type="entry name" value="Hnrnp arginine n-methyltransferase1"/>
    <property type="match status" value="1"/>
</dbReference>
<dbReference type="PRINTS" id="PR00371">
    <property type="entry name" value="FPNCR"/>
</dbReference>
<dbReference type="CDD" id="cd00463">
    <property type="entry name" value="Ribosomal_L31e"/>
    <property type="match status" value="1"/>
</dbReference>
<feature type="binding site" evidence="23">
    <location>
        <position position="207"/>
    </location>
    <ligand>
        <name>substrate</name>
    </ligand>
</feature>
<evidence type="ECO:0000256" key="23">
    <source>
        <dbReference type="HAMAP-Rule" id="MF_03107"/>
    </source>
</evidence>
<dbReference type="HAMAP" id="MF_03107">
    <property type="entry name" value="3_ketoreductase"/>
    <property type="match status" value="1"/>
</dbReference>
<dbReference type="InterPro" id="IPR001709">
    <property type="entry name" value="Flavoprot_Pyr_Nucl_cyt_Rdtase"/>
</dbReference>
<dbReference type="OrthoDB" id="7848332at2759"/>
<dbReference type="SMART" id="SM01380">
    <property type="entry name" value="Ribosomal_L31e"/>
    <property type="match status" value="1"/>
</dbReference>
<proteinExistence type="inferred from homology"/>
<dbReference type="Gene3D" id="3.40.50.150">
    <property type="entry name" value="Vaccinia Virus protein VP39"/>
    <property type="match status" value="1"/>
</dbReference>
<comment type="catalytic activity">
    <reaction evidence="21">
        <text>2 Fe(III)-[cytochrome b5] + NADH = 2 Fe(II)-[cytochrome b5] + NAD(+) + H(+)</text>
        <dbReference type="Rhea" id="RHEA:46680"/>
        <dbReference type="Rhea" id="RHEA-COMP:10438"/>
        <dbReference type="Rhea" id="RHEA-COMP:10439"/>
        <dbReference type="ChEBI" id="CHEBI:15378"/>
        <dbReference type="ChEBI" id="CHEBI:29033"/>
        <dbReference type="ChEBI" id="CHEBI:29034"/>
        <dbReference type="ChEBI" id="CHEBI:57540"/>
        <dbReference type="ChEBI" id="CHEBI:57945"/>
        <dbReference type="EC" id="1.6.2.2"/>
    </reaction>
</comment>
<keyword evidence="10" id="KW-1000">Mitochondrion outer membrane</keyword>
<comment type="catalytic activity">
    <reaction evidence="23">
        <text>a very-long-chain (3R)-3-hydroxyacyl-CoA + NADP(+) = a very-long-chain 3-oxoacyl-CoA + NADPH + H(+)</text>
        <dbReference type="Rhea" id="RHEA:48680"/>
        <dbReference type="ChEBI" id="CHEBI:15378"/>
        <dbReference type="ChEBI" id="CHEBI:57783"/>
        <dbReference type="ChEBI" id="CHEBI:58349"/>
        <dbReference type="ChEBI" id="CHEBI:85440"/>
        <dbReference type="ChEBI" id="CHEBI:90725"/>
        <dbReference type="EC" id="1.1.1.330"/>
    </reaction>
</comment>
<dbReference type="GO" id="GO:0042054">
    <property type="term" value="F:histone methyltransferase activity"/>
    <property type="evidence" value="ECO:0007669"/>
    <property type="project" value="TreeGrafter"/>
</dbReference>
<keyword evidence="23" id="KW-0443">Lipid metabolism</keyword>
<dbReference type="FunFam" id="3.40.50.150:FF:000003">
    <property type="entry name" value="Blast:Protein arginine N-methyltransferase 1"/>
    <property type="match status" value="1"/>
</dbReference>
<evidence type="ECO:0000256" key="15">
    <source>
        <dbReference type="ARBA" id="ARBA00022989"/>
    </source>
</evidence>
<evidence type="ECO:0000256" key="20">
    <source>
        <dbReference type="ARBA" id="ARBA00023274"/>
    </source>
</evidence>
<dbReference type="CDD" id="cd06183">
    <property type="entry name" value="cyt_b5_reduct_like"/>
    <property type="match status" value="1"/>
</dbReference>
<evidence type="ECO:0000256" key="10">
    <source>
        <dbReference type="ARBA" id="ARBA00022787"/>
    </source>
</evidence>
<evidence type="ECO:0000256" key="5">
    <source>
        <dbReference type="ARBA" id="ARBA00022603"/>
    </source>
</evidence>
<keyword evidence="23" id="KW-0276">Fatty acid metabolism</keyword>
<evidence type="ECO:0000256" key="8">
    <source>
        <dbReference type="ARBA" id="ARBA00022691"/>
    </source>
</evidence>
<dbReference type="InterPro" id="IPR039261">
    <property type="entry name" value="FNR_nucleotide-bd"/>
</dbReference>
<comment type="subcellular location">
    <subcellularLocation>
        <location evidence="23">Endoplasmic reticulum membrane</location>
        <topology evidence="23">Single-pass membrane protein</topology>
    </subcellularLocation>
    <subcellularLocation>
        <location evidence="2">Mitochondrion outer membrane</location>
        <topology evidence="2">Single-pass membrane protein</topology>
    </subcellularLocation>
</comment>
<dbReference type="GO" id="GO:0030497">
    <property type="term" value="P:fatty acid elongation"/>
    <property type="evidence" value="ECO:0007669"/>
    <property type="project" value="UniProtKB-UniRule"/>
</dbReference>
<keyword evidence="15 23" id="KW-1133">Transmembrane helix</keyword>
<dbReference type="GO" id="GO:0141040">
    <property type="term" value="F:very-long-chain 3-oxoacyl-CoA reductase activity"/>
    <property type="evidence" value="ECO:0007669"/>
    <property type="project" value="UniProtKB-EC"/>
</dbReference>
<keyword evidence="25" id="KW-0175">Coiled coil</keyword>
<comment type="cofactor">
    <cofactor evidence="1">
        <name>FAD</name>
        <dbReference type="ChEBI" id="CHEBI:57692"/>
    </cofactor>
</comment>
<dbReference type="GO" id="GO:0016274">
    <property type="term" value="F:protein-arginine N-methyltransferase activity"/>
    <property type="evidence" value="ECO:0007669"/>
    <property type="project" value="InterPro"/>
</dbReference>
<dbReference type="FunFam" id="3.10.440.10:FF:000001">
    <property type="entry name" value="60S ribosomal protein L31"/>
    <property type="match status" value="1"/>
</dbReference>
<feature type="domain" description="FAD-binding FR-type" evidence="27">
    <location>
        <begin position="809"/>
        <end position="913"/>
    </location>
</feature>
<feature type="coiled-coil region" evidence="25">
    <location>
        <begin position="323"/>
        <end position="354"/>
    </location>
</feature>
<evidence type="ECO:0000259" key="27">
    <source>
        <dbReference type="PROSITE" id="PS51384"/>
    </source>
</evidence>
<dbReference type="Gene3D" id="3.40.50.720">
    <property type="entry name" value="NAD(P)-binding Rossmann-like Domain"/>
    <property type="match status" value="1"/>
</dbReference>
<dbReference type="PANTHER" id="PTHR11006">
    <property type="entry name" value="PROTEIN ARGININE N-METHYLTRANSFERASE"/>
    <property type="match status" value="1"/>
</dbReference>
<gene>
    <name evidence="28" type="ORF">MERGE_001900</name>
</gene>
<dbReference type="Pfam" id="PF22528">
    <property type="entry name" value="PRMT_C"/>
    <property type="match status" value="1"/>
</dbReference>
<dbReference type="EC" id="1.1.1.330" evidence="23"/>
<keyword evidence="20" id="KW-0687">Ribonucleoprotein</keyword>
<evidence type="ECO:0000256" key="11">
    <source>
        <dbReference type="ARBA" id="ARBA00022824"/>
    </source>
</evidence>
<dbReference type="Gene3D" id="3.10.440.10">
    <property type="match status" value="1"/>
</dbReference>
<evidence type="ECO:0000256" key="19">
    <source>
        <dbReference type="ARBA" id="ARBA00023136"/>
    </source>
</evidence>
<evidence type="ECO:0000313" key="29">
    <source>
        <dbReference type="Proteomes" id="UP000663699"/>
    </source>
</evidence>
<keyword evidence="9 23" id="KW-0812">Transmembrane</keyword>
<evidence type="ECO:0000256" key="24">
    <source>
        <dbReference type="PROSITE-ProRule" id="PRU01015"/>
    </source>
</evidence>
<dbReference type="PRINTS" id="PR00406">
    <property type="entry name" value="CYTB5RDTASE"/>
</dbReference>
<dbReference type="FunFam" id="2.40.30.10:FF:000032">
    <property type="entry name" value="NADH-cytochrome b5 reductase"/>
    <property type="match status" value="1"/>
</dbReference>
<dbReference type="PROSITE" id="PS51384">
    <property type="entry name" value="FAD_FR"/>
    <property type="match status" value="1"/>
</dbReference>
<evidence type="ECO:0000256" key="12">
    <source>
        <dbReference type="ARBA" id="ARBA00022827"/>
    </source>
</evidence>
<dbReference type="InterPro" id="IPR029063">
    <property type="entry name" value="SAM-dependent_MTases_sf"/>
</dbReference>
<dbReference type="Pfam" id="PF00970">
    <property type="entry name" value="FAD_binding_6"/>
    <property type="match status" value="1"/>
</dbReference>
<evidence type="ECO:0000256" key="26">
    <source>
        <dbReference type="SAM" id="Phobius"/>
    </source>
</evidence>
<dbReference type="SUPFAM" id="SSF63380">
    <property type="entry name" value="Riboflavin synthase domain-like"/>
    <property type="match status" value="1"/>
</dbReference>
<dbReference type="SUPFAM" id="SSF52343">
    <property type="entry name" value="Ferredoxin reductase-like, C-terminal NADP-linked domain"/>
    <property type="match status" value="1"/>
</dbReference>
<dbReference type="FunFam" id="2.70.160.11:FF:000001">
    <property type="entry name" value="Blast:Protein arginine N-methyltransferase 1"/>
    <property type="match status" value="1"/>
</dbReference>
<sequence>MAFSLIFELFQEYQKVGLFFRFLSAIGLFSLFCAVLSLKRFVFEVKTFQIRSGAWAIVTGASEGIGREFSLQLSRYRFNLVLIARSKDKLEALSKEIETLYSVKTIVHIMDFSVSDDRNYEILKEIIQDLDIKILVNNVGLSHTMPTPFSLTTPKEIQDITTINCIATLKTTNLVVPGMIRRLNDQISFIIIYHGVRKSGLILTMGSFSGIMPTPLLATYSGSKAFLTTWSQALAEELKHDGITVQLINSYFVVSSMSKIRKPSFFVPTPKQFVNSALNSIGLQRGAATPYTMTPYPSHSILNWLLENVAFKLSRSLVLKQNFKELERIRKKALQKLNTNKQEATKQIFELHELNQHDLRYYDSYSHHGIHEEMLKDEVRTLCYRDAIYQNKHLFEDKIVLDVGCGTGILSLFAANAGAKLVIGIDMSDIIDKAKEIVKINGFSDKILLIKGRMENTTLPVDKVDIIISEWMGYFLLYESMLETVLFARDLYLKEGGLLFPNKATMFIAGIEDAEYKEEKIGFWNNVYGFDFTPIQKLAMREPLVDTVEFRTVVTDPFCLLTLDLYTTKKEDLSFTKKWELKARRKDFIHAIIAWFDIEFHSFEKPVRFSTGPHAKYTHWKQTVFYLNHVIDINEGQTMRGTLTNLQNKKNPRDLDITIEYIFEETENPIHDTCMGFRKKKISTRSAISDVVTRDYTIHLHKRLHGCSFRKRAPRAIKCIRKFAELHMGTKDVRLDPQLNKEVFKCGIKSVPHRMRLRLSRKRNDQENAKEKLYTYVQAVSVSNRAKGLQTTGLYHLLQTRLPTFVDNNAWIDLKLSKITDVNHNCKLFRFDLPSKNHVTGIHVASALLTQFQLPSQPPVIRAYTPVSTEETLGYMEFIIKKYENGPMSSYIHNMKINDKLSFKGPIPKYFWSANKHDRVYMIAGGTGITPMYQLIQKIFREKEDKTDIAKRDILLYKELEELKKRYPERFHVNYVLDEPPENWEGASGRINKSLLESILPGPLSQNIKIFVCGPLGFYQTISGTKRSPADQGELEGILKELGYNKEQVK</sequence>
<dbReference type="InterPro" id="IPR023621">
    <property type="entry name" value="Ribosomal_eL31_dom_sf"/>
</dbReference>
<keyword evidence="6" id="KW-0285">Flavoprotein</keyword>
<dbReference type="InterPro" id="IPR036291">
    <property type="entry name" value="NAD(P)-bd_dom_sf"/>
</dbReference>
<feature type="transmembrane region" description="Helical" evidence="26">
    <location>
        <begin position="18"/>
        <end position="38"/>
    </location>
</feature>
<evidence type="ECO:0000256" key="21">
    <source>
        <dbReference type="ARBA" id="ARBA00047682"/>
    </source>
</evidence>
<keyword evidence="23" id="KW-0444">Lipid biosynthesis</keyword>
<keyword evidence="5 24" id="KW-0489">Methyltransferase</keyword>
<dbReference type="GO" id="GO:0005741">
    <property type="term" value="C:mitochondrial outer membrane"/>
    <property type="evidence" value="ECO:0007669"/>
    <property type="project" value="UniProtKB-SubCell"/>
</dbReference>
<evidence type="ECO:0000256" key="7">
    <source>
        <dbReference type="ARBA" id="ARBA00022679"/>
    </source>
</evidence>
<keyword evidence="13 23" id="KW-0521">NADP</keyword>
<dbReference type="Pfam" id="PF01198">
    <property type="entry name" value="Ribosomal_L31e"/>
    <property type="match status" value="1"/>
</dbReference>
<dbReference type="InterPro" id="IPR017938">
    <property type="entry name" value="Riboflavin_synthase-like_b-brl"/>
</dbReference>
<evidence type="ECO:0000256" key="9">
    <source>
        <dbReference type="ARBA" id="ARBA00022692"/>
    </source>
</evidence>
<evidence type="ECO:0000256" key="17">
    <source>
        <dbReference type="ARBA" id="ARBA00023027"/>
    </source>
</evidence>
<dbReference type="InterPro" id="IPR055135">
    <property type="entry name" value="PRMT_dom"/>
</dbReference>
<comment type="similarity">
    <text evidence="3">Belongs to the flavoprotein pyridine nucleotide cytochrome reductase family.</text>
</comment>
<dbReference type="GO" id="GO:0005634">
    <property type="term" value="C:nucleus"/>
    <property type="evidence" value="ECO:0007669"/>
    <property type="project" value="TreeGrafter"/>
</dbReference>
<dbReference type="Gene3D" id="2.40.30.10">
    <property type="entry name" value="Translation factors"/>
    <property type="match status" value="1"/>
</dbReference>
<keyword evidence="12" id="KW-0274">FAD</keyword>
<comment type="catalytic activity">
    <reaction evidence="22">
        <text>L-arginyl-[protein] + S-adenosyl-L-methionine = N(omega)-methyl-L-arginyl-[protein] + S-adenosyl-L-homocysteine + H(+)</text>
        <dbReference type="Rhea" id="RHEA:48100"/>
        <dbReference type="Rhea" id="RHEA-COMP:10532"/>
        <dbReference type="Rhea" id="RHEA-COMP:11990"/>
        <dbReference type="ChEBI" id="CHEBI:15378"/>
        <dbReference type="ChEBI" id="CHEBI:29965"/>
        <dbReference type="ChEBI" id="CHEBI:57856"/>
        <dbReference type="ChEBI" id="CHEBI:59789"/>
        <dbReference type="ChEBI" id="CHEBI:65280"/>
    </reaction>
    <physiologicalReaction direction="left-to-right" evidence="22">
        <dbReference type="Rhea" id="RHEA:48101"/>
    </physiologicalReaction>
</comment>
<evidence type="ECO:0000256" key="4">
    <source>
        <dbReference type="ARBA" id="ARBA00010808"/>
    </source>
</evidence>
<dbReference type="GO" id="GO:0090524">
    <property type="term" value="F:cytochrome-b5 reductase activity, acting on NADH"/>
    <property type="evidence" value="ECO:0007669"/>
    <property type="project" value="UniProtKB-EC"/>
</dbReference>
<dbReference type="PANTHER" id="PTHR11006:SF53">
    <property type="entry name" value="PROTEIN ARGININE N-METHYLTRANSFERASE 3"/>
    <property type="match status" value="1"/>
</dbReference>
<keyword evidence="16 23" id="KW-0560">Oxidoreductase</keyword>
<reference evidence="28" key="1">
    <citation type="submission" date="2020-06" db="EMBL/GenBank/DDBJ databases">
        <title>Genomes of multiple members of Pneumocystis genus reveal paths to human pathogen Pneumocystis jirovecii.</title>
        <authorList>
            <person name="Cisse O.H."/>
            <person name="Ma L."/>
            <person name="Dekker J."/>
            <person name="Khil P."/>
            <person name="Jo J."/>
            <person name="Brenchley J."/>
            <person name="Blair R."/>
            <person name="Pahar B."/>
            <person name="Chabe M."/>
            <person name="Van Rompay K.A."/>
            <person name="Keesler R."/>
            <person name="Sukura A."/>
            <person name="Hirsch V."/>
            <person name="Kutty G."/>
            <person name="Liu Y."/>
            <person name="Peng L."/>
            <person name="Chen J."/>
            <person name="Song J."/>
            <person name="Weissenbacher-Lang C."/>
            <person name="Xu J."/>
            <person name="Upham N.S."/>
            <person name="Stajich J.E."/>
            <person name="Cuomo C.A."/>
            <person name="Cushion M.T."/>
            <person name="Kovacs J.A."/>
        </authorList>
    </citation>
    <scope>NUCLEOTIDE SEQUENCE</scope>
    <source>
        <strain evidence="28">2A</strain>
    </source>
</reference>
<dbReference type="InterPro" id="IPR002347">
    <property type="entry name" value="SDR_fam"/>
</dbReference>
<accession>A0A899FZ96</accession>
<dbReference type="GO" id="GO:0003735">
    <property type="term" value="F:structural constituent of ribosome"/>
    <property type="evidence" value="ECO:0007669"/>
    <property type="project" value="InterPro"/>
</dbReference>
<evidence type="ECO:0000256" key="6">
    <source>
        <dbReference type="ARBA" id="ARBA00022630"/>
    </source>
</evidence>
<dbReference type="CDD" id="cd05356">
    <property type="entry name" value="17beta-HSD1_like_SDR_c"/>
    <property type="match status" value="1"/>
</dbReference>
<dbReference type="SUPFAM" id="SSF51735">
    <property type="entry name" value="NAD(P)-binding Rossmann-fold domains"/>
    <property type="match status" value="1"/>
</dbReference>
<dbReference type="AlphaFoldDB" id="A0A899FZ96"/>
<keyword evidence="8 24" id="KW-0949">S-adenosyl-L-methionine</keyword>
<comment type="similarity">
    <text evidence="23">Belongs to the short-chain dehydrogenases/reductases (SDR) family.</text>
</comment>
<dbReference type="PROSITE" id="PS51678">
    <property type="entry name" value="SAM_MT_PRMT"/>
    <property type="match status" value="1"/>
</dbReference>
<evidence type="ECO:0000256" key="16">
    <source>
        <dbReference type="ARBA" id="ARBA00023002"/>
    </source>
</evidence>
<keyword evidence="11 23" id="KW-0256">Endoplasmic reticulum</keyword>
<dbReference type="Pfam" id="PF00106">
    <property type="entry name" value="adh_short"/>
    <property type="match status" value="1"/>
</dbReference>
<dbReference type="FunFam" id="3.40.50.80:FF:000009">
    <property type="entry name" value="NADH-cytochrome b5 reductase"/>
    <property type="match status" value="1"/>
</dbReference>
<dbReference type="GO" id="GO:0005840">
    <property type="term" value="C:ribosome"/>
    <property type="evidence" value="ECO:0007669"/>
    <property type="project" value="UniProtKB-KW"/>
</dbReference>
<feature type="active site" description="Proton acceptor" evidence="23">
    <location>
        <position position="220"/>
    </location>
</feature>
<dbReference type="GO" id="GO:1990904">
    <property type="term" value="C:ribonucleoprotein complex"/>
    <property type="evidence" value="ECO:0007669"/>
    <property type="project" value="UniProtKB-KW"/>
</dbReference>
<dbReference type="InterPro" id="IPR025799">
    <property type="entry name" value="Arg_MeTrfase"/>
</dbReference>
<dbReference type="SUPFAM" id="SSF53335">
    <property type="entry name" value="S-adenosyl-L-methionine-dependent methyltransferases"/>
    <property type="match status" value="1"/>
</dbReference>
<dbReference type="InterPro" id="IPR008333">
    <property type="entry name" value="Cbr1-like_FAD-bd_dom"/>
</dbReference>
<evidence type="ECO:0000256" key="2">
    <source>
        <dbReference type="ARBA" id="ARBA00004572"/>
    </source>
</evidence>
<dbReference type="InterPro" id="IPR017927">
    <property type="entry name" value="FAD-bd_FR_type"/>
</dbReference>
<dbReference type="GO" id="GO:0006412">
    <property type="term" value="P:translation"/>
    <property type="evidence" value="ECO:0007669"/>
    <property type="project" value="InterPro"/>
</dbReference>
<keyword evidence="18" id="KW-0496">Mitochondrion</keyword>
<dbReference type="Gene3D" id="3.40.50.80">
    <property type="entry name" value="Nucleotide-binding domain of ferredoxin-NADP reductase (FNR) module"/>
    <property type="match status" value="1"/>
</dbReference>
<dbReference type="UniPathway" id="UPA00094"/>
<evidence type="ECO:0000313" key="28">
    <source>
        <dbReference type="EMBL" id="QSL64599.1"/>
    </source>
</evidence>
<keyword evidence="14" id="KW-0689">Ribosomal protein</keyword>
<dbReference type="Proteomes" id="UP000663699">
    <property type="component" value="Chromosome 3"/>
</dbReference>
<evidence type="ECO:0000256" key="1">
    <source>
        <dbReference type="ARBA" id="ARBA00001974"/>
    </source>
</evidence>
<dbReference type="InterPro" id="IPR027533">
    <property type="entry name" value="3_ketoreductase_fungal"/>
</dbReference>
<protein>
    <recommendedName>
        <fullName evidence="23">Very-long-chain 3-oxoacyl-CoA reductase</fullName>
        <ecNumber evidence="23">1.1.1.330</ecNumber>
    </recommendedName>
    <alternativeName>
        <fullName evidence="23">3-ketoacyl-CoA reductase</fullName>
        <shortName evidence="23">3-ketoreductase</shortName>
        <shortName evidence="23">KAR</shortName>
    </alternativeName>
    <alternativeName>
        <fullName evidence="23">Microsomal beta-keto-reductase</fullName>
    </alternativeName>
</protein>
<keyword evidence="17" id="KW-0520">NAD</keyword>
<dbReference type="EMBL" id="CP054534">
    <property type="protein sequence ID" value="QSL64599.1"/>
    <property type="molecule type" value="Genomic_DNA"/>
</dbReference>
<dbReference type="GO" id="GO:0032259">
    <property type="term" value="P:methylation"/>
    <property type="evidence" value="ECO:0007669"/>
    <property type="project" value="UniProtKB-KW"/>
</dbReference>
<evidence type="ECO:0000256" key="25">
    <source>
        <dbReference type="SAM" id="Coils"/>
    </source>
</evidence>
<evidence type="ECO:0000256" key="14">
    <source>
        <dbReference type="ARBA" id="ARBA00022980"/>
    </source>
</evidence>
<dbReference type="CDD" id="cd02440">
    <property type="entry name" value="AdoMet_MTases"/>
    <property type="match status" value="1"/>
</dbReference>
<keyword evidence="29" id="KW-1185">Reference proteome</keyword>
<dbReference type="Pfam" id="PF06325">
    <property type="entry name" value="PrmA"/>
    <property type="match status" value="1"/>
</dbReference>
<evidence type="ECO:0000256" key="13">
    <source>
        <dbReference type="ARBA" id="ARBA00022857"/>
    </source>
</evidence>
<name>A0A899FZ96_9ASCO</name>
<evidence type="ECO:0000256" key="18">
    <source>
        <dbReference type="ARBA" id="ARBA00023128"/>
    </source>
</evidence>
<dbReference type="InterPro" id="IPR001433">
    <property type="entry name" value="OxRdtase_FAD/NAD-bd"/>
</dbReference>
<dbReference type="PROSITE" id="PS00061">
    <property type="entry name" value="ADH_SHORT"/>
    <property type="match status" value="1"/>
</dbReference>
<dbReference type="SUPFAM" id="SSF54575">
    <property type="entry name" value="Ribosomal protein L31e"/>
    <property type="match status" value="1"/>
</dbReference>
<evidence type="ECO:0000256" key="22">
    <source>
        <dbReference type="ARBA" id="ARBA00049303"/>
    </source>
</evidence>
<keyword evidence="7 24" id="KW-0808">Transferase</keyword>
<keyword evidence="19 23" id="KW-0472">Membrane</keyword>
<comment type="function">
    <text evidence="23">Component of the microsomal membrane bound fatty acid elongation system, which produces the 26-carbon very long-chain fatty acids (VLCFA) from palmitate. Catalyzes the reduction of the 3-ketoacyl-CoA intermediate that is formed in each cycle of fatty acid elongation. VLCFAs serve as precursors for ceramide and sphingolipids.</text>
</comment>
<dbReference type="InterPro" id="IPR000054">
    <property type="entry name" value="Ribosomal_eL31"/>
</dbReference>
<dbReference type="GO" id="GO:0005789">
    <property type="term" value="C:endoplasmic reticulum membrane"/>
    <property type="evidence" value="ECO:0007669"/>
    <property type="project" value="UniProtKB-SubCell"/>
</dbReference>
<organism evidence="28 29">
    <name type="scientific">Pneumocystis wakefieldiae</name>
    <dbReference type="NCBI Taxonomy" id="38082"/>
    <lineage>
        <taxon>Eukaryota</taxon>
        <taxon>Fungi</taxon>
        <taxon>Dikarya</taxon>
        <taxon>Ascomycota</taxon>
        <taxon>Taphrinomycotina</taxon>
        <taxon>Pneumocystomycetes</taxon>
        <taxon>Pneumocystaceae</taxon>
        <taxon>Pneumocystis</taxon>
    </lineage>
</organism>
<dbReference type="InterPro" id="IPR020904">
    <property type="entry name" value="Sc_DH/Rdtase_CS"/>
</dbReference>
<dbReference type="GO" id="GO:0045703">
    <property type="term" value="F:ketoreductase activity"/>
    <property type="evidence" value="ECO:0007669"/>
    <property type="project" value="UniProtKB-UniRule"/>
</dbReference>
<dbReference type="Pfam" id="PF00175">
    <property type="entry name" value="NAD_binding_1"/>
    <property type="match status" value="1"/>
</dbReference>